<dbReference type="AlphaFoldDB" id="A0A7D9DXE7"/>
<dbReference type="OrthoDB" id="5980098at2759"/>
<reference evidence="1" key="1">
    <citation type="submission" date="2020-04" db="EMBL/GenBank/DDBJ databases">
        <authorList>
            <person name="Alioto T."/>
            <person name="Alioto T."/>
            <person name="Gomez Garrido J."/>
        </authorList>
    </citation>
    <scope>NUCLEOTIDE SEQUENCE</scope>
    <source>
        <strain evidence="1">A484AB</strain>
    </source>
</reference>
<dbReference type="Proteomes" id="UP001152795">
    <property type="component" value="Unassembled WGS sequence"/>
</dbReference>
<dbReference type="PROSITE" id="PS50994">
    <property type="entry name" value="INTEGRASE"/>
    <property type="match status" value="1"/>
</dbReference>
<dbReference type="InterPro" id="IPR058913">
    <property type="entry name" value="Integrase_dom_put"/>
</dbReference>
<dbReference type="Pfam" id="PF24764">
    <property type="entry name" value="rva_4"/>
    <property type="match status" value="1"/>
</dbReference>
<dbReference type="PANTHER" id="PTHR46791">
    <property type="entry name" value="EXPRESSED PROTEIN"/>
    <property type="match status" value="1"/>
</dbReference>
<comment type="caution">
    <text evidence="1">The sequence shown here is derived from an EMBL/GenBank/DDBJ whole genome shotgun (WGS) entry which is preliminary data.</text>
</comment>
<organism evidence="1 2">
    <name type="scientific">Paramuricea clavata</name>
    <name type="common">Red gorgonian</name>
    <name type="synonym">Violescent sea-whip</name>
    <dbReference type="NCBI Taxonomy" id="317549"/>
    <lineage>
        <taxon>Eukaryota</taxon>
        <taxon>Metazoa</taxon>
        <taxon>Cnidaria</taxon>
        <taxon>Anthozoa</taxon>
        <taxon>Octocorallia</taxon>
        <taxon>Malacalcyonacea</taxon>
        <taxon>Plexauridae</taxon>
        <taxon>Paramuricea</taxon>
    </lineage>
</organism>
<dbReference type="EMBL" id="CACRXK020002836">
    <property type="protein sequence ID" value="CAB3996280.1"/>
    <property type="molecule type" value="Genomic_DNA"/>
</dbReference>
<dbReference type="PANTHER" id="PTHR46791:SF4">
    <property type="match status" value="1"/>
</dbReference>
<dbReference type="Gene3D" id="3.30.420.10">
    <property type="entry name" value="Ribonuclease H-like superfamily/Ribonuclease H"/>
    <property type="match status" value="1"/>
</dbReference>
<keyword evidence="2" id="KW-1185">Reference proteome</keyword>
<evidence type="ECO:0000313" key="2">
    <source>
        <dbReference type="Proteomes" id="UP001152795"/>
    </source>
</evidence>
<evidence type="ECO:0000313" key="1">
    <source>
        <dbReference type="EMBL" id="CAB3996280.1"/>
    </source>
</evidence>
<dbReference type="GO" id="GO:0003676">
    <property type="term" value="F:nucleic acid binding"/>
    <property type="evidence" value="ECO:0007669"/>
    <property type="project" value="InterPro"/>
</dbReference>
<gene>
    <name evidence="1" type="ORF">PACLA_8A021155</name>
</gene>
<accession>A0A7D9DXE7</accession>
<proteinExistence type="predicted"/>
<dbReference type="InterPro" id="IPR001584">
    <property type="entry name" value="Integrase_cat-core"/>
</dbReference>
<dbReference type="GO" id="GO:0015074">
    <property type="term" value="P:DNA integration"/>
    <property type="evidence" value="ECO:0007669"/>
    <property type="project" value="InterPro"/>
</dbReference>
<dbReference type="InterPro" id="IPR036397">
    <property type="entry name" value="RNaseH_sf"/>
</dbReference>
<name>A0A7D9DXE7_PARCT</name>
<sequence>MSARRRHVARERNEIGLTNFIDSLRSLFVQIQQINSREIEFEYLQTTRSHLEDAIGSLQLLLTNIRQTQDPILQDFKVVLETVLRQSRIILEVIVVLERQNSESRAVSFACPTSTVQGPGRPALIVQREQIEFLRELHFSWAKIARILCVSESTLRRRRDELQICADDDDGQNFSELSVISDDRLKEIVNQIRQITPNIGQRRLQGALRARGLKVQRSRVRQCLREEDPLGTALRWNETIYRRKYSVPAPNSLWHIDGNHKLIKYKLVEHCCVDGYSRLMVYAHIADNNRANTVLDLFLQGVAEYGLPSRVRSDHGLENIDVARYMLETRGLDRGSIITGSSVHNCRVERAHKDVYASVLCHFAEIFDGMERDGLLDPLNDIHLFALHFVYIPRINRALKEFVSQWSNHPVSTENNLSPLQMYAQGTLQNMHSGHTGVDSILAEADMAYYGIDPEGPFPLEAEDYQVSVPAIRLHLSEEILRYLNDNCHPLTDDGLDGRQEFGNCIGILAIWNLE</sequence>
<dbReference type="InterPro" id="IPR012337">
    <property type="entry name" value="RNaseH-like_sf"/>
</dbReference>
<dbReference type="SUPFAM" id="SSF53098">
    <property type="entry name" value="Ribonuclease H-like"/>
    <property type="match status" value="1"/>
</dbReference>
<protein>
    <submittedName>
        <fullName evidence="1">Retrovirus-related Pol poly</fullName>
    </submittedName>
</protein>